<dbReference type="Proteomes" id="UP001379945">
    <property type="component" value="Unassembled WGS sequence"/>
</dbReference>
<keyword evidence="3" id="KW-1185">Reference proteome</keyword>
<dbReference type="NCBIfam" id="NF038027">
    <property type="entry name" value="TssQ_fam"/>
    <property type="match status" value="1"/>
</dbReference>
<dbReference type="SUPFAM" id="SSF48452">
    <property type="entry name" value="TPR-like"/>
    <property type="match status" value="1"/>
</dbReference>
<gene>
    <name evidence="2" type="ORF">AACH00_09140</name>
</gene>
<protein>
    <submittedName>
        <fullName evidence="2">TssQ family T6SS-associated lipoprotein</fullName>
    </submittedName>
</protein>
<accession>A0ABU9C3W5</accession>
<dbReference type="EMBL" id="JBBUTI010000005">
    <property type="protein sequence ID" value="MEK8046508.1"/>
    <property type="molecule type" value="Genomic_DNA"/>
</dbReference>
<dbReference type="InterPro" id="IPR047780">
    <property type="entry name" value="TssQ-like"/>
</dbReference>
<comment type="caution">
    <text evidence="2">The sequence shown here is derived from an EMBL/GenBank/DDBJ whole genome shotgun (WGS) entry which is preliminary data.</text>
</comment>
<dbReference type="Gene3D" id="1.25.40.10">
    <property type="entry name" value="Tetratricopeptide repeat domain"/>
    <property type="match status" value="1"/>
</dbReference>
<feature type="signal peptide" evidence="1">
    <location>
        <begin position="1"/>
        <end position="33"/>
    </location>
</feature>
<sequence length="146" mass="15832">MTLPATSRPALRLPRFSAAALSLALPLLLSACAGLMNKPAANTPSVTDAMAKPAERQLVAALRLYDDAMYREAEKALDEALRLKLSNPRDQATAWKTLAFIYCTSGRKPECEKAFRSARSADPEFALSKAEAGHPVWGPVYAASRR</sequence>
<dbReference type="RefSeq" id="WP_341398796.1">
    <property type="nucleotide sequence ID" value="NZ_JBBUTI010000005.1"/>
</dbReference>
<keyword evidence="2" id="KW-0449">Lipoprotein</keyword>
<feature type="chain" id="PRO_5046906784" evidence="1">
    <location>
        <begin position="34"/>
        <end position="146"/>
    </location>
</feature>
<proteinExistence type="predicted"/>
<keyword evidence="1" id="KW-0732">Signal</keyword>
<evidence type="ECO:0000256" key="1">
    <source>
        <dbReference type="SAM" id="SignalP"/>
    </source>
</evidence>
<reference evidence="2 3" key="1">
    <citation type="submission" date="2024-04" db="EMBL/GenBank/DDBJ databases">
        <title>Novel species of the genus Ideonella isolated from streams.</title>
        <authorList>
            <person name="Lu H."/>
        </authorList>
    </citation>
    <scope>NUCLEOTIDE SEQUENCE [LARGE SCALE GENOMIC DNA]</scope>
    <source>
        <strain evidence="2 3">LYT19W</strain>
    </source>
</reference>
<evidence type="ECO:0000313" key="2">
    <source>
        <dbReference type="EMBL" id="MEK8046508.1"/>
    </source>
</evidence>
<dbReference type="InterPro" id="IPR011990">
    <property type="entry name" value="TPR-like_helical_dom_sf"/>
</dbReference>
<name>A0ABU9C3W5_9BURK</name>
<organism evidence="2 3">
    <name type="scientific">Ideonella margarita</name>
    <dbReference type="NCBI Taxonomy" id="2984191"/>
    <lineage>
        <taxon>Bacteria</taxon>
        <taxon>Pseudomonadati</taxon>
        <taxon>Pseudomonadota</taxon>
        <taxon>Betaproteobacteria</taxon>
        <taxon>Burkholderiales</taxon>
        <taxon>Sphaerotilaceae</taxon>
        <taxon>Ideonella</taxon>
    </lineage>
</organism>
<evidence type="ECO:0000313" key="3">
    <source>
        <dbReference type="Proteomes" id="UP001379945"/>
    </source>
</evidence>